<dbReference type="GO" id="GO:0005975">
    <property type="term" value="P:carbohydrate metabolic process"/>
    <property type="evidence" value="ECO:0007669"/>
    <property type="project" value="InterPro"/>
</dbReference>
<dbReference type="CDD" id="cd00956">
    <property type="entry name" value="Transaldolase_FSA"/>
    <property type="match status" value="1"/>
</dbReference>
<sequence length="226" mass="24976">MEFLLDTVDLKKIKYYCDKLNVKGVTSNPTILKKDGVGDDLFAHLKKIKEIIGDERELHVQVVAPSVSGMIDEAHKIVDEVGKDVYIKVPTTLDGLEVMKKLKAEGIRVTATAIYTEFQGYQAINVGADYLAPYYNRMLNQNIDSAEVIRNLAKRINLDNSNTKILAASFHNVAQVNEALSNGAQAVTVGPDIVASAFKMPSISQAVADFRNDWESLYGDKNINNL</sequence>
<dbReference type="AlphaFoldDB" id="A0A089QI86"/>
<dbReference type="Pfam" id="PF00923">
    <property type="entry name" value="TAL_FSA"/>
    <property type="match status" value="1"/>
</dbReference>
<keyword evidence="4" id="KW-0456">Lyase</keyword>
<dbReference type="Proteomes" id="UP001231316">
    <property type="component" value="Plasmid unnamed1"/>
</dbReference>
<reference evidence="4" key="4">
    <citation type="submission" date="2023-07" db="EMBL/GenBank/DDBJ databases">
        <title>Complete genome sequence of Ligilactobacillus salivarius SRCM217594 isolated from Gallus gallus domesticus feces.</title>
        <authorList>
            <person name="Yang H.-G."/>
            <person name="Ryu M.-S."/>
            <person name="Ha G.-S."/>
            <person name="Yang H.-J."/>
            <person name="Jeong D.-Y."/>
        </authorList>
    </citation>
    <scope>NUCLEOTIDE SEQUENCE</scope>
    <source>
        <strain evidence="4">SRCM217594</strain>
    </source>
</reference>
<protein>
    <submittedName>
        <fullName evidence="4">Fructose-6-phosphate aldolase</fullName>
        <ecNumber evidence="4">4.1.2.-</ecNumber>
    </submittedName>
    <submittedName>
        <fullName evidence="3">Transaldolase</fullName>
        <ecNumber evidence="3">2.2.1.2</ecNumber>
    </submittedName>
</protein>
<dbReference type="Proteomes" id="UP001224533">
    <property type="component" value="Plasmid unnamed1"/>
</dbReference>
<dbReference type="NCBIfam" id="NF009299">
    <property type="entry name" value="PRK12656.1"/>
    <property type="match status" value="1"/>
</dbReference>
<comment type="subcellular location">
    <subcellularLocation>
        <location evidence="1">Cytoplasm</location>
    </subcellularLocation>
</comment>
<geneLocation type="plasmid" evidence="8 9">
    <name>unnamed1</name>
</geneLocation>
<dbReference type="Proteomes" id="UP001174888">
    <property type="component" value="Unassembled WGS sequence"/>
</dbReference>
<evidence type="ECO:0000313" key="4">
    <source>
        <dbReference type="EMBL" id="MDN4834416.1"/>
    </source>
</evidence>
<dbReference type="EMBL" id="CP007647">
    <property type="protein sequence ID" value="AIR11548.1"/>
    <property type="molecule type" value="Genomic_DNA"/>
</dbReference>
<dbReference type="SUPFAM" id="SSF51569">
    <property type="entry name" value="Aldolase"/>
    <property type="match status" value="1"/>
</dbReference>
<evidence type="ECO:0000313" key="3">
    <source>
        <dbReference type="EMBL" id="AIR11548.1"/>
    </source>
</evidence>
<name>A0A089QI86_9LACO</name>
<keyword evidence="3" id="KW-0808">Transferase</keyword>
<dbReference type="GO" id="GO:0004801">
    <property type="term" value="F:transaldolase activity"/>
    <property type="evidence" value="ECO:0007669"/>
    <property type="project" value="UniProtKB-EC"/>
</dbReference>
<keyword evidence="2" id="KW-0704">Schiff base</keyword>
<dbReference type="Gene3D" id="3.20.20.70">
    <property type="entry name" value="Aldolase class I"/>
    <property type="match status" value="1"/>
</dbReference>
<dbReference type="Proteomes" id="UP000029488">
    <property type="component" value="Plasmid pMP1046A"/>
</dbReference>
<reference evidence="5 8" key="2">
    <citation type="submission" date="2022-12" db="EMBL/GenBank/DDBJ databases">
        <title>Assessment of beneficial effects and identification of host adaptation-associated genes of Ligilactobacillus salivarius isolated from Meles meles.</title>
        <authorList>
            <person name="Wang Y."/>
        </authorList>
    </citation>
    <scope>NUCLEOTIDE SEQUENCE [LARGE SCALE GENOMIC DNA]</scope>
    <source>
        <strain evidence="5 8">S35</strain>
        <plasmid evidence="5 8">unnamed1</plasmid>
    </source>
</reference>
<dbReference type="PROSITE" id="PS01054">
    <property type="entry name" value="TRANSALDOLASE_1"/>
    <property type="match status" value="1"/>
</dbReference>
<evidence type="ECO:0000313" key="6">
    <source>
        <dbReference type="EMBL" id="WII29558.1"/>
    </source>
</evidence>
<dbReference type="GO" id="GO:0016832">
    <property type="term" value="F:aldehyde-lyase activity"/>
    <property type="evidence" value="ECO:0007669"/>
    <property type="project" value="InterPro"/>
</dbReference>
<dbReference type="EMBL" id="JAUIQT010000002">
    <property type="protein sequence ID" value="MDN4834416.1"/>
    <property type="molecule type" value="Genomic_DNA"/>
</dbReference>
<dbReference type="KEGG" id="lsj:LSJ_2136c"/>
<evidence type="ECO:0000313" key="9">
    <source>
        <dbReference type="Proteomes" id="UP001231316"/>
    </source>
</evidence>
<reference evidence="6" key="3">
    <citation type="submission" date="2023-04" db="EMBL/GenBank/DDBJ databases">
        <title>Four porcine-derived lactic acid bacteria strains analyses and their evaluation as potential probiotics based on genomics.</title>
        <authorList>
            <person name="Niu D."/>
        </authorList>
    </citation>
    <scope>NUCLEOTIDE SEQUENCE</scope>
    <source>
        <strain evidence="6">ZSA5</strain>
        <plasmid evidence="6">unnamed1</plasmid>
    </source>
</reference>
<dbReference type="EC" id="2.2.1.2" evidence="3"/>
<dbReference type="EMBL" id="CP123972">
    <property type="protein sequence ID" value="WII29558.1"/>
    <property type="molecule type" value="Genomic_DNA"/>
</dbReference>
<proteinExistence type="predicted"/>
<dbReference type="PROSITE" id="PS00958">
    <property type="entry name" value="TRANSALDOLASE_2"/>
    <property type="match status" value="1"/>
</dbReference>
<geneLocation type="plasmid" evidence="3 7">
    <name>pMP1046A</name>
</geneLocation>
<evidence type="ECO:0000313" key="5">
    <source>
        <dbReference type="EMBL" id="WHS18735.1"/>
    </source>
</evidence>
<dbReference type="InterPro" id="IPR001585">
    <property type="entry name" value="TAL/FSA"/>
</dbReference>
<evidence type="ECO:0000313" key="8">
    <source>
        <dbReference type="Proteomes" id="UP001224533"/>
    </source>
</evidence>
<dbReference type="PANTHER" id="PTHR10683">
    <property type="entry name" value="TRANSALDOLASE"/>
    <property type="match status" value="1"/>
</dbReference>
<dbReference type="EMBL" id="CP114510">
    <property type="protein sequence ID" value="WHS18735.1"/>
    <property type="molecule type" value="Genomic_DNA"/>
</dbReference>
<dbReference type="InterPro" id="IPR018225">
    <property type="entry name" value="Transaldolase_AS"/>
</dbReference>
<accession>A0A089QI86</accession>
<reference evidence="3 7" key="1">
    <citation type="journal article" date="2014" name="BMC Genomics">
        <title>Unusual genome complexity in Lactobacillus salivarius JCM1046.</title>
        <authorList>
            <person name="Raftis E.J."/>
            <person name="Forde B.M."/>
            <person name="Claesson M.J."/>
            <person name="O'Toole P.W."/>
        </authorList>
    </citation>
    <scope>NUCLEOTIDE SEQUENCE [LARGE SCALE GENOMIC DNA]</scope>
    <source>
        <strain evidence="3 7">JCM1046</strain>
        <plasmid evidence="3 7">pMP1046A</plasmid>
    </source>
</reference>
<dbReference type="RefSeq" id="WP_044005732.1">
    <property type="nucleotide sequence ID" value="NZ_CP007647.1"/>
</dbReference>
<gene>
    <name evidence="3" type="ORF">LSJ_2136c</name>
    <name evidence="5" type="ORF">O2U02_09820</name>
    <name evidence="6" type="ORF">QFE45_10310</name>
    <name evidence="4" type="ORF">QYC35_09515</name>
</gene>
<dbReference type="InterPro" id="IPR013785">
    <property type="entry name" value="Aldolase_TIM"/>
</dbReference>
<evidence type="ECO:0000256" key="2">
    <source>
        <dbReference type="ARBA" id="ARBA00023270"/>
    </source>
</evidence>
<dbReference type="GO" id="GO:0005737">
    <property type="term" value="C:cytoplasm"/>
    <property type="evidence" value="ECO:0007669"/>
    <property type="project" value="UniProtKB-SubCell"/>
</dbReference>
<organism evidence="3 7">
    <name type="scientific">Ligilactobacillus salivarius</name>
    <dbReference type="NCBI Taxonomy" id="1624"/>
    <lineage>
        <taxon>Bacteria</taxon>
        <taxon>Bacillati</taxon>
        <taxon>Bacillota</taxon>
        <taxon>Bacilli</taxon>
        <taxon>Lactobacillales</taxon>
        <taxon>Lactobacillaceae</taxon>
        <taxon>Ligilactobacillus</taxon>
    </lineage>
</organism>
<dbReference type="EC" id="4.1.2.-" evidence="4"/>
<evidence type="ECO:0000256" key="1">
    <source>
        <dbReference type="ARBA" id="ARBA00004496"/>
    </source>
</evidence>
<evidence type="ECO:0000313" key="7">
    <source>
        <dbReference type="Proteomes" id="UP000029488"/>
    </source>
</evidence>
<keyword evidence="3" id="KW-0614">Plasmid</keyword>
<dbReference type="InterPro" id="IPR033919">
    <property type="entry name" value="TSA/FSA_arc/bac"/>
</dbReference>
<dbReference type="PANTHER" id="PTHR10683:SF28">
    <property type="entry name" value="TRANSALDOLASE C"/>
    <property type="match status" value="1"/>
</dbReference>